<dbReference type="Pfam" id="PF01323">
    <property type="entry name" value="DSBA"/>
    <property type="match status" value="1"/>
</dbReference>
<dbReference type="PANTHER" id="PTHR13887:SF14">
    <property type="entry name" value="DISULFIDE BOND FORMATION PROTEIN D"/>
    <property type="match status" value="1"/>
</dbReference>
<keyword evidence="2" id="KW-0560">Oxidoreductase</keyword>
<name>A0A1M4VZD5_9HYPH</name>
<dbReference type="PANTHER" id="PTHR13887">
    <property type="entry name" value="GLUTATHIONE S-TRANSFERASE KAPPA"/>
    <property type="match status" value="1"/>
</dbReference>
<dbReference type="OrthoDB" id="9780147at2"/>
<dbReference type="CDD" id="cd03023">
    <property type="entry name" value="DsbA_Com1_like"/>
    <property type="match status" value="1"/>
</dbReference>
<evidence type="ECO:0000256" key="1">
    <source>
        <dbReference type="ARBA" id="ARBA00022729"/>
    </source>
</evidence>
<reference evidence="6 7" key="1">
    <citation type="submission" date="2016-11" db="EMBL/GenBank/DDBJ databases">
        <authorList>
            <person name="Jaros S."/>
            <person name="Januszkiewicz K."/>
            <person name="Wedrychowicz H."/>
        </authorList>
    </citation>
    <scope>NUCLEOTIDE SEQUENCE [LARGE SCALE GENOMIC DNA]</scope>
    <source>
        <strain evidence="6 7">DSM 17137</strain>
    </source>
</reference>
<evidence type="ECO:0000259" key="5">
    <source>
        <dbReference type="PROSITE" id="PS51352"/>
    </source>
</evidence>
<evidence type="ECO:0000256" key="3">
    <source>
        <dbReference type="ARBA" id="ARBA00023157"/>
    </source>
</evidence>
<proteinExistence type="predicted"/>
<dbReference type="GO" id="GO:0016491">
    <property type="term" value="F:oxidoreductase activity"/>
    <property type="evidence" value="ECO:0007669"/>
    <property type="project" value="UniProtKB-KW"/>
</dbReference>
<evidence type="ECO:0000256" key="4">
    <source>
        <dbReference type="ARBA" id="ARBA00023284"/>
    </source>
</evidence>
<feature type="domain" description="Thioredoxin" evidence="5">
    <location>
        <begin position="101"/>
        <end position="286"/>
    </location>
</feature>
<dbReference type="AlphaFoldDB" id="A0A1M4VZD5"/>
<organism evidence="6 7">
    <name type="scientific">Devosia limi DSM 17137</name>
    <dbReference type="NCBI Taxonomy" id="1121477"/>
    <lineage>
        <taxon>Bacteria</taxon>
        <taxon>Pseudomonadati</taxon>
        <taxon>Pseudomonadota</taxon>
        <taxon>Alphaproteobacteria</taxon>
        <taxon>Hyphomicrobiales</taxon>
        <taxon>Devosiaceae</taxon>
        <taxon>Devosia</taxon>
    </lineage>
</organism>
<evidence type="ECO:0000313" key="6">
    <source>
        <dbReference type="EMBL" id="SHE74233.1"/>
    </source>
</evidence>
<sequence length="294" mass="30814">MSRVTIALVALAGILAGALGFSVLNRPAPETDVVAVRAIVEDALAARDIAVAAATPATPEVEAPAQVAALDPAELNPMIENFLMSDPAILQRMSSALETQMAAAEREQATTAIAAMQTAIFNDPDQVVLGNPDGDVTLVELFDYNCGYCRNALPDLAALLAEDPNLRVVLKEFPILSNESIDAARIAVVVNKSGADYWAFHEALFTSRGKIDKAVALAAAADLGLSPVSVELQMNEPGVSKAIQTSYEIAKALNITGTPTYIIGNDVIPGAIGVDELRARIANMRACGETQCEG</sequence>
<keyword evidence="4" id="KW-0676">Redox-active center</keyword>
<evidence type="ECO:0000313" key="7">
    <source>
        <dbReference type="Proteomes" id="UP000184533"/>
    </source>
</evidence>
<keyword evidence="1" id="KW-0732">Signal</keyword>
<dbReference type="GO" id="GO:0016853">
    <property type="term" value="F:isomerase activity"/>
    <property type="evidence" value="ECO:0007669"/>
    <property type="project" value="UniProtKB-KW"/>
</dbReference>
<dbReference type="InterPro" id="IPR013766">
    <property type="entry name" value="Thioredoxin_domain"/>
</dbReference>
<keyword evidence="3" id="KW-1015">Disulfide bond</keyword>
<dbReference type="SUPFAM" id="SSF52833">
    <property type="entry name" value="Thioredoxin-like"/>
    <property type="match status" value="1"/>
</dbReference>
<keyword evidence="6" id="KW-0413">Isomerase</keyword>
<protein>
    <submittedName>
        <fullName evidence="6">Protein-disulfide isomerase</fullName>
    </submittedName>
</protein>
<dbReference type="InterPro" id="IPR001853">
    <property type="entry name" value="DSBA-like_thioredoxin_dom"/>
</dbReference>
<accession>A0A1M4VZD5</accession>
<dbReference type="RefSeq" id="WP_052950612.1">
    <property type="nucleotide sequence ID" value="NZ_FQVC01000002.1"/>
</dbReference>
<dbReference type="EMBL" id="FQVC01000002">
    <property type="protein sequence ID" value="SHE74233.1"/>
    <property type="molecule type" value="Genomic_DNA"/>
</dbReference>
<dbReference type="Gene3D" id="3.40.30.10">
    <property type="entry name" value="Glutaredoxin"/>
    <property type="match status" value="1"/>
</dbReference>
<dbReference type="PROSITE" id="PS51352">
    <property type="entry name" value="THIOREDOXIN_2"/>
    <property type="match status" value="1"/>
</dbReference>
<evidence type="ECO:0000256" key="2">
    <source>
        <dbReference type="ARBA" id="ARBA00023002"/>
    </source>
</evidence>
<dbReference type="Proteomes" id="UP000184533">
    <property type="component" value="Unassembled WGS sequence"/>
</dbReference>
<dbReference type="InterPro" id="IPR036249">
    <property type="entry name" value="Thioredoxin-like_sf"/>
</dbReference>
<gene>
    <name evidence="6" type="ORF">SAMN02745223_01060</name>
</gene>